<proteinExistence type="predicted"/>
<dbReference type="AlphaFoldDB" id="T1I172"/>
<keyword evidence="3" id="KW-1185">Reference proteome</keyword>
<reference evidence="2" key="1">
    <citation type="submission" date="2015-05" db="UniProtKB">
        <authorList>
            <consortium name="EnsemblMetazoa"/>
        </authorList>
    </citation>
    <scope>IDENTIFICATION</scope>
</reference>
<dbReference type="EMBL" id="ACPB03016560">
    <property type="status" value="NOT_ANNOTATED_CDS"/>
    <property type="molecule type" value="Genomic_DNA"/>
</dbReference>
<dbReference type="EnsemblMetazoa" id="RPRC010042-RA">
    <property type="protein sequence ID" value="RPRC010042-PA"/>
    <property type="gene ID" value="RPRC010042"/>
</dbReference>
<protein>
    <submittedName>
        <fullName evidence="2">Uncharacterized protein</fullName>
    </submittedName>
</protein>
<evidence type="ECO:0000313" key="2">
    <source>
        <dbReference type="EnsemblMetazoa" id="RPRC010042-PA"/>
    </source>
</evidence>
<dbReference type="GeneID" id="141458949"/>
<dbReference type="OMA" id="IYWNEND"/>
<evidence type="ECO:0000256" key="1">
    <source>
        <dbReference type="SAM" id="MobiDB-lite"/>
    </source>
</evidence>
<organism evidence="2 3">
    <name type="scientific">Rhodnius prolixus</name>
    <name type="common">Triatomid bug</name>
    <dbReference type="NCBI Taxonomy" id="13249"/>
    <lineage>
        <taxon>Eukaryota</taxon>
        <taxon>Metazoa</taxon>
        <taxon>Ecdysozoa</taxon>
        <taxon>Arthropoda</taxon>
        <taxon>Hexapoda</taxon>
        <taxon>Insecta</taxon>
        <taxon>Pterygota</taxon>
        <taxon>Neoptera</taxon>
        <taxon>Paraneoptera</taxon>
        <taxon>Hemiptera</taxon>
        <taxon>Heteroptera</taxon>
        <taxon>Panheteroptera</taxon>
        <taxon>Cimicomorpha</taxon>
        <taxon>Reduviidae</taxon>
        <taxon>Triatominae</taxon>
        <taxon>Rhodnius</taxon>
    </lineage>
</organism>
<sequence>MSAAIVGDKTTINKKQRKKFKKPQKDILKCRSTKKHEDITQMNSLEEFSVGVSTNLSKEDTIQMIEDGKKKDIFRLLVGDNGDVDLEKLLCLHLLALRPAKSCYKKSHYTHLTRYANILPNYLIYDKAINNCNCFYEENETIRNKKNLTVHVSISEKMENLIYTTLKAIKHVNKEKLEQLKLMAFNINIINKLLYDGKFYNLKNFCKYNARTIINEGIITERGELTKLTFINLHKDRDYSENTVFLLEKPKCFSLYRNIYWNENDNYYASIFSICTQIKTSNFMLPYQPGLCILKNPSKPTALAVLSDDANFISMITGPQFYKFNRNSFENIGLYVKLRSYSGTYQEEWNEATSITLKSVSKKTKKIIKENNKTLVKKMLEILSDDSKITLDRETSDLIEQTDLKEPEMYKTTLQILRRNLSTNSLLHILVKCSLNERETALKSKSAGGLGFTKVLIGKRNKQLMKDLCRKQSNDVVITPINSDVNKIVPSQSTLKVPDDLDTVYDEVYEYEFLKSTIGYLKNIDTDLKAVTKLPTNPYYNFV</sequence>
<dbReference type="InParanoid" id="T1I172"/>
<feature type="compositionally biased region" description="Basic residues" evidence="1">
    <location>
        <begin position="12"/>
        <end position="22"/>
    </location>
</feature>
<dbReference type="HOGENOM" id="CLU_501869_0_0_1"/>
<accession>T1I172</accession>
<dbReference type="RefSeq" id="XP_073993666.1">
    <property type="nucleotide sequence ID" value="XM_074137565.1"/>
</dbReference>
<dbReference type="Proteomes" id="UP000015103">
    <property type="component" value="Unassembled WGS sequence"/>
</dbReference>
<name>T1I172_RHOPR</name>
<dbReference type="VEuPathDB" id="VectorBase:RPRC010042"/>
<evidence type="ECO:0000313" key="3">
    <source>
        <dbReference type="Proteomes" id="UP000015103"/>
    </source>
</evidence>
<feature type="region of interest" description="Disordered" evidence="1">
    <location>
        <begin position="1"/>
        <end position="22"/>
    </location>
</feature>